<dbReference type="PANTHER" id="PTHR43884">
    <property type="entry name" value="ACYL-COA DEHYDROGENASE"/>
    <property type="match status" value="1"/>
</dbReference>
<keyword evidence="3 5" id="KW-0285">Flavoprotein</keyword>
<keyword evidence="11" id="KW-1185">Reference proteome</keyword>
<evidence type="ECO:0000313" key="12">
    <source>
        <dbReference type="Proteomes" id="UP000477070"/>
    </source>
</evidence>
<dbReference type="InterPro" id="IPR046373">
    <property type="entry name" value="Acyl-CoA_Oxase/DH_mid-dom_sf"/>
</dbReference>
<evidence type="ECO:0000256" key="2">
    <source>
        <dbReference type="ARBA" id="ARBA00009347"/>
    </source>
</evidence>
<dbReference type="RefSeq" id="WP_034571317.1">
    <property type="nucleotide sequence ID" value="NZ_JRMP02000002.1"/>
</dbReference>
<dbReference type="Proteomes" id="UP000477070">
    <property type="component" value="Unassembled WGS sequence"/>
</dbReference>
<dbReference type="STRING" id="1548018.LS64_05150"/>
<dbReference type="Gene3D" id="1.20.140.10">
    <property type="entry name" value="Butyryl-CoA Dehydrogenase, subunit A, domain 3"/>
    <property type="match status" value="1"/>
</dbReference>
<evidence type="ECO:0000313" key="9">
    <source>
        <dbReference type="EMBL" id="MWV69709.1"/>
    </source>
</evidence>
<evidence type="ECO:0000256" key="1">
    <source>
        <dbReference type="ARBA" id="ARBA00001974"/>
    </source>
</evidence>
<protein>
    <submittedName>
        <fullName evidence="10">Acyl-CoA dehydrogenase</fullName>
    </submittedName>
</protein>
<keyword evidence="4 5" id="KW-0274">FAD</keyword>
<evidence type="ECO:0000259" key="8">
    <source>
        <dbReference type="Pfam" id="PF02771"/>
    </source>
</evidence>
<dbReference type="PANTHER" id="PTHR43884:SF12">
    <property type="entry name" value="ISOVALERYL-COA DEHYDROGENASE, MITOCHONDRIAL-RELATED"/>
    <property type="match status" value="1"/>
</dbReference>
<evidence type="ECO:0000256" key="4">
    <source>
        <dbReference type="ARBA" id="ARBA00022827"/>
    </source>
</evidence>
<dbReference type="Gene3D" id="1.10.540.10">
    <property type="entry name" value="Acyl-CoA dehydrogenase/oxidase, N-terminal domain"/>
    <property type="match status" value="1"/>
</dbReference>
<dbReference type="OrthoDB" id="9765339at2"/>
<name>A0A347VMZ1_9HELI</name>
<comment type="cofactor">
    <cofactor evidence="1 5">
        <name>FAD</name>
        <dbReference type="ChEBI" id="CHEBI:57692"/>
    </cofactor>
</comment>
<dbReference type="Pfam" id="PF02771">
    <property type="entry name" value="Acyl-CoA_dh_N"/>
    <property type="match status" value="1"/>
</dbReference>
<dbReference type="InterPro" id="IPR009100">
    <property type="entry name" value="AcylCoA_DH/oxidase_NM_dom_sf"/>
</dbReference>
<accession>A0A347VMZ1</accession>
<proteinExistence type="inferred from homology"/>
<comment type="caution">
    <text evidence="10">The sequence shown here is derived from an EMBL/GenBank/DDBJ whole genome shotgun (WGS) entry which is preliminary data.</text>
</comment>
<dbReference type="GO" id="GO:0050660">
    <property type="term" value="F:flavin adenine dinucleotide binding"/>
    <property type="evidence" value="ECO:0007669"/>
    <property type="project" value="InterPro"/>
</dbReference>
<gene>
    <name evidence="9" type="ORF">DCO61_06790</name>
    <name evidence="10" type="ORF">LS64_001465</name>
</gene>
<dbReference type="InterPro" id="IPR036250">
    <property type="entry name" value="AcylCo_DH-like_C"/>
</dbReference>
<dbReference type="AlphaFoldDB" id="A0A347VMZ1"/>
<dbReference type="InterPro" id="IPR037069">
    <property type="entry name" value="AcylCoA_DH/ox_N_sf"/>
</dbReference>
<feature type="domain" description="Acyl-CoA oxidase/dehydrogenase middle" evidence="7">
    <location>
        <begin position="127"/>
        <end position="217"/>
    </location>
</feature>
<evidence type="ECO:0000256" key="5">
    <source>
        <dbReference type="RuleBase" id="RU362125"/>
    </source>
</evidence>
<comment type="similarity">
    <text evidence="2 5">Belongs to the acyl-CoA dehydrogenase family.</text>
</comment>
<organism evidence="10 11">
    <name type="scientific">Helicobacter saguini</name>
    <dbReference type="NCBI Taxonomy" id="1548018"/>
    <lineage>
        <taxon>Bacteria</taxon>
        <taxon>Pseudomonadati</taxon>
        <taxon>Campylobacterota</taxon>
        <taxon>Epsilonproteobacteria</taxon>
        <taxon>Campylobacterales</taxon>
        <taxon>Helicobacteraceae</taxon>
        <taxon>Helicobacter</taxon>
    </lineage>
</organism>
<dbReference type="PIRSF" id="PIRSF016578">
    <property type="entry name" value="HsaA"/>
    <property type="match status" value="1"/>
</dbReference>
<dbReference type="Proteomes" id="UP000029714">
    <property type="component" value="Unassembled WGS sequence"/>
</dbReference>
<dbReference type="InterPro" id="IPR013786">
    <property type="entry name" value="AcylCoA_DH/ox_N"/>
</dbReference>
<dbReference type="EMBL" id="JRMP02000002">
    <property type="protein sequence ID" value="TLD95555.1"/>
    <property type="molecule type" value="Genomic_DNA"/>
</dbReference>
<keyword evidence="5" id="KW-0560">Oxidoreductase</keyword>
<reference evidence="10" key="3">
    <citation type="submission" date="2018-04" db="EMBL/GenBank/DDBJ databases">
        <authorList>
            <person name="Sheh A."/>
            <person name="Shen Z."/>
            <person name="Mannion A.J."/>
            <person name="Fox J.G."/>
        </authorList>
    </citation>
    <scope>NUCLEOTIDE SEQUENCE</scope>
    <source>
        <strain evidence="10">MIT 97-6194</strain>
    </source>
</reference>
<dbReference type="InterPro" id="IPR006091">
    <property type="entry name" value="Acyl-CoA_Oxase/DH_mid-dom"/>
</dbReference>
<evidence type="ECO:0000313" key="11">
    <source>
        <dbReference type="Proteomes" id="UP000029714"/>
    </source>
</evidence>
<evidence type="ECO:0000313" key="10">
    <source>
        <dbReference type="EMBL" id="TLD95555.1"/>
    </source>
</evidence>
<evidence type="ECO:0000259" key="6">
    <source>
        <dbReference type="Pfam" id="PF00441"/>
    </source>
</evidence>
<dbReference type="Pfam" id="PF00441">
    <property type="entry name" value="Acyl-CoA_dh_1"/>
    <property type="match status" value="1"/>
</dbReference>
<reference evidence="10 11" key="2">
    <citation type="journal article" date="2016" name="Infect. Immun.">
        <title>Helicobacter saguini, a Novel Helicobacter Isolated from Cotton-Top Tamarins with Ulcerative Colitis, Has Proinflammatory Properties and Induces Typhlocolitis and Dysplasia in Gnotobiotic IL-10-/- Mice.</title>
        <authorList>
            <person name="Shen Z."/>
            <person name="Mannion A."/>
            <person name="Whary M.T."/>
            <person name="Muthupalani S."/>
            <person name="Sheh A."/>
            <person name="Feng Y."/>
            <person name="Gong G."/>
            <person name="Vandamme P."/>
            <person name="Holcombe H.R."/>
            <person name="Paster B.J."/>
            <person name="Fox J.G."/>
        </authorList>
    </citation>
    <scope>NUCLEOTIDE SEQUENCE [LARGE SCALE GENOMIC DNA]</scope>
    <source>
        <strain evidence="10 11">MIT 97-6194</strain>
    </source>
</reference>
<dbReference type="SUPFAM" id="SSF56645">
    <property type="entry name" value="Acyl-CoA dehydrogenase NM domain-like"/>
    <property type="match status" value="1"/>
</dbReference>
<reference evidence="10 11" key="1">
    <citation type="journal article" date="2014" name="Genome Announc.">
        <title>Draft genome sequences of eight enterohepatic helicobacter species isolated from both laboratory and wild rodents.</title>
        <authorList>
            <person name="Sheh A."/>
            <person name="Shen Z."/>
            <person name="Fox J.G."/>
        </authorList>
    </citation>
    <scope>NUCLEOTIDE SEQUENCE [LARGE SCALE GENOMIC DNA]</scope>
    <source>
        <strain evidence="10 11">MIT 97-6194</strain>
    </source>
</reference>
<dbReference type="InterPro" id="IPR009075">
    <property type="entry name" value="AcylCo_DH/oxidase_C"/>
</dbReference>
<dbReference type="Gene3D" id="2.40.110.10">
    <property type="entry name" value="Butyryl-CoA Dehydrogenase, subunit A, domain 2"/>
    <property type="match status" value="1"/>
</dbReference>
<dbReference type="EMBL" id="QBIU01000001">
    <property type="protein sequence ID" value="MWV69709.1"/>
    <property type="molecule type" value="Genomic_DNA"/>
</dbReference>
<sequence>MPDSNLVLNLENLESVTHAFARKYIAPFTKEVDSKGEFPREAYDAMRRLKFLALFVPKEYGGLGGGMRDYVTICYIFAQYCPTTALCYTMHSGGTLAIAKFGTDSMKAELLPKIANGEIVIALAYRESGSHFGIDMTEKPESKNGVPGVILSGRKSFVTSSNYADFFLTYTNSHDVKGGRNNWLVSAKTPGLSVESSTWDGLGMRGNNSAPIVYNDVWVDSRYRIGSDGEGGTQTDFTMIYGILGFAGVYSGLGRAAFECILSHCKNRKYDDGSSIADVELVRLELADIYTKVASQHALTFNAVDAYERSDVNALRLAFAARLNATQNVLEICGLSMKLGGGIAYSKHLPLERYLRDSYASLAMSPTPDILKKWLGEDIVK</sequence>
<reference evidence="9 12" key="4">
    <citation type="submission" date="2019-12" db="EMBL/GenBank/DDBJ databases">
        <title>Multi-Generational Helicobacter saguini Isolates.</title>
        <authorList>
            <person name="Mannion A."/>
            <person name="Shen Z."/>
            <person name="Fox J.G."/>
        </authorList>
    </citation>
    <scope>NUCLEOTIDE SEQUENCE [LARGE SCALE GENOMIC DNA]</scope>
    <source>
        <strain evidence="9">16-048</strain>
        <strain evidence="12">16-048 (F4)</strain>
    </source>
</reference>
<feature type="domain" description="Acyl-CoA dehydrogenase/oxidase N-terminal" evidence="8">
    <location>
        <begin position="13"/>
        <end position="118"/>
    </location>
</feature>
<feature type="domain" description="Acyl-CoA dehydrogenase/oxidase C-terminal" evidence="6">
    <location>
        <begin position="247"/>
        <end position="358"/>
    </location>
</feature>
<dbReference type="SUPFAM" id="SSF47203">
    <property type="entry name" value="Acyl-CoA dehydrogenase C-terminal domain-like"/>
    <property type="match status" value="1"/>
</dbReference>
<evidence type="ECO:0000259" key="7">
    <source>
        <dbReference type="Pfam" id="PF02770"/>
    </source>
</evidence>
<dbReference type="GO" id="GO:0003995">
    <property type="term" value="F:acyl-CoA dehydrogenase activity"/>
    <property type="evidence" value="ECO:0007669"/>
    <property type="project" value="TreeGrafter"/>
</dbReference>
<dbReference type="Pfam" id="PF02770">
    <property type="entry name" value="Acyl-CoA_dh_M"/>
    <property type="match status" value="1"/>
</dbReference>
<evidence type="ECO:0000256" key="3">
    <source>
        <dbReference type="ARBA" id="ARBA00022630"/>
    </source>
</evidence>